<protein>
    <recommendedName>
        <fullName evidence="6">BRCT domain-containing protein</fullName>
    </recommendedName>
</protein>
<dbReference type="PROSITE" id="PS50172">
    <property type="entry name" value="BRCT"/>
    <property type="match status" value="1"/>
</dbReference>
<feature type="compositionally biased region" description="Acidic residues" evidence="1">
    <location>
        <begin position="333"/>
        <end position="352"/>
    </location>
</feature>
<proteinExistence type="predicted"/>
<dbReference type="GO" id="GO:0046983">
    <property type="term" value="F:protein dimerization activity"/>
    <property type="evidence" value="ECO:0007669"/>
    <property type="project" value="InterPro"/>
</dbReference>
<name>A0A438N0F0_EXOME</name>
<sequence>MLVSLTVGKVDAGVAVLLTQDKRLIEFPSILLPSSITSGSIVDITVSQNHDAERKSQAKFVSLQDQILNTYGLNAPSTPVLRLRNATQTSLVLEWDPIHLATTSLRSLALYRNGSKAGNIPRPLEMLSTKISGLAVDTEFSFYLVLRTSGGTYTSNTLTVKTHDMSNLTGITITPGILDPQLRASLEATVHRIGARLVDTVRIDTTHFVCTEGRGRDWEKAYEMNIPVVRPEWLDGCERANKIIGVRGYYLDADPKQRQVESSSAPSLAPSRADSSATAVNQQTSVPQRPKDPVPHSPDQESTVSGEPGPEVAPTPPQKERQEQKDLPPPPPDAEDDEESDEEDHADPEAEPESAPARPPQPQVAINDTHSADSSDDEDDDDDGADHETEGESSPPSGSKNHLPPKVEDVKEGSEMEDVAL</sequence>
<dbReference type="Pfam" id="PF16892">
    <property type="entry name" value="CHS5_N"/>
    <property type="match status" value="1"/>
</dbReference>
<evidence type="ECO:0000313" key="4">
    <source>
        <dbReference type="EMBL" id="RVX69082.1"/>
    </source>
</evidence>
<feature type="compositionally biased region" description="Low complexity" evidence="1">
    <location>
        <begin position="262"/>
        <end position="277"/>
    </location>
</feature>
<feature type="compositionally biased region" description="Basic and acidic residues" evidence="1">
    <location>
        <begin position="405"/>
        <end position="414"/>
    </location>
</feature>
<dbReference type="GO" id="GO:0005802">
    <property type="term" value="C:trans-Golgi network"/>
    <property type="evidence" value="ECO:0007669"/>
    <property type="project" value="TreeGrafter"/>
</dbReference>
<dbReference type="GO" id="GO:0000747">
    <property type="term" value="P:conjugation with cellular fusion"/>
    <property type="evidence" value="ECO:0007669"/>
    <property type="project" value="TreeGrafter"/>
</dbReference>
<dbReference type="Gene3D" id="2.60.40.10">
    <property type="entry name" value="Immunoglobulins"/>
    <property type="match status" value="1"/>
</dbReference>
<evidence type="ECO:0000313" key="5">
    <source>
        <dbReference type="Proteomes" id="UP000288859"/>
    </source>
</evidence>
<feature type="domain" description="BRCT" evidence="2">
    <location>
        <begin position="163"/>
        <end position="251"/>
    </location>
</feature>
<evidence type="ECO:0008006" key="6">
    <source>
        <dbReference type="Google" id="ProtNLM"/>
    </source>
</evidence>
<dbReference type="Gene3D" id="3.40.50.10190">
    <property type="entry name" value="BRCT domain"/>
    <property type="match status" value="1"/>
</dbReference>
<dbReference type="SMART" id="SM00292">
    <property type="entry name" value="BRCT"/>
    <property type="match status" value="1"/>
</dbReference>
<evidence type="ECO:0000256" key="1">
    <source>
        <dbReference type="SAM" id="MobiDB-lite"/>
    </source>
</evidence>
<dbReference type="EMBL" id="NAJM01000032">
    <property type="protein sequence ID" value="RVX69082.1"/>
    <property type="molecule type" value="Genomic_DNA"/>
</dbReference>
<feature type="region of interest" description="Disordered" evidence="1">
    <location>
        <begin position="257"/>
        <end position="421"/>
    </location>
</feature>
<reference evidence="4 5" key="1">
    <citation type="submission" date="2017-03" db="EMBL/GenBank/DDBJ databases">
        <title>Genomes of endolithic fungi from Antarctica.</title>
        <authorList>
            <person name="Coleine C."/>
            <person name="Masonjones S."/>
            <person name="Stajich J.E."/>
        </authorList>
    </citation>
    <scope>NUCLEOTIDE SEQUENCE [LARGE SCALE GENOMIC DNA]</scope>
    <source>
        <strain evidence="4 5">CCFEE 6314</strain>
    </source>
</reference>
<dbReference type="PROSITE" id="PS50853">
    <property type="entry name" value="FN3"/>
    <property type="match status" value="1"/>
</dbReference>
<dbReference type="CDD" id="cd13945">
    <property type="entry name" value="Chs5_N"/>
    <property type="match status" value="1"/>
</dbReference>
<feature type="compositionally biased region" description="Acidic residues" evidence="1">
    <location>
        <begin position="374"/>
        <end position="391"/>
    </location>
</feature>
<dbReference type="OrthoDB" id="245697at2759"/>
<dbReference type="InterPro" id="IPR001357">
    <property type="entry name" value="BRCT_dom"/>
</dbReference>
<dbReference type="PANTHER" id="PTHR47351:SF1">
    <property type="entry name" value="CHITIN BIOSYNTHESIS PROTEIN CHS5"/>
    <property type="match status" value="1"/>
</dbReference>
<dbReference type="GO" id="GO:0034044">
    <property type="term" value="C:exomer complex"/>
    <property type="evidence" value="ECO:0007669"/>
    <property type="project" value="TreeGrafter"/>
</dbReference>
<dbReference type="FunFam" id="2.60.40.10:FF:000453">
    <property type="entry name" value="Chitin biosynthesis protein CHS5"/>
    <property type="match status" value="1"/>
</dbReference>
<evidence type="ECO:0000259" key="3">
    <source>
        <dbReference type="PROSITE" id="PS50853"/>
    </source>
</evidence>
<feature type="domain" description="Fibronectin type-III" evidence="3">
    <location>
        <begin position="75"/>
        <end position="165"/>
    </location>
</feature>
<dbReference type="InterPro" id="IPR031673">
    <property type="entry name" value="Chs5_N"/>
</dbReference>
<dbReference type="InterPro" id="IPR031669">
    <property type="entry name" value="Fn3_2"/>
</dbReference>
<dbReference type="Proteomes" id="UP000288859">
    <property type="component" value="Unassembled WGS sequence"/>
</dbReference>
<dbReference type="InterPro" id="IPR036420">
    <property type="entry name" value="BRCT_dom_sf"/>
</dbReference>
<accession>A0A438N0F0</accession>
<feature type="compositionally biased region" description="Polar residues" evidence="1">
    <location>
        <begin position="278"/>
        <end position="287"/>
    </location>
</feature>
<dbReference type="InterPro" id="IPR036116">
    <property type="entry name" value="FN3_sf"/>
</dbReference>
<dbReference type="SUPFAM" id="SSF49265">
    <property type="entry name" value="Fibronectin type III"/>
    <property type="match status" value="1"/>
</dbReference>
<dbReference type="InterPro" id="IPR013783">
    <property type="entry name" value="Ig-like_fold"/>
</dbReference>
<dbReference type="PANTHER" id="PTHR47351">
    <property type="entry name" value="CHITIN BIOSYNTHESIS PROTEIN CHS5"/>
    <property type="match status" value="1"/>
</dbReference>
<dbReference type="SUPFAM" id="SSF52113">
    <property type="entry name" value="BRCT domain"/>
    <property type="match status" value="1"/>
</dbReference>
<dbReference type="CDD" id="cd17742">
    <property type="entry name" value="BRCT_CHS5_like"/>
    <property type="match status" value="1"/>
</dbReference>
<dbReference type="Pfam" id="PF16893">
    <property type="entry name" value="fn3_2"/>
    <property type="match status" value="1"/>
</dbReference>
<dbReference type="InterPro" id="IPR052827">
    <property type="entry name" value="CHS_Export/Cell_Fusion_Reg"/>
</dbReference>
<dbReference type="Pfam" id="PF12738">
    <property type="entry name" value="PTCB-BRCT"/>
    <property type="match status" value="1"/>
</dbReference>
<dbReference type="Gene3D" id="6.20.120.50">
    <property type="match status" value="1"/>
</dbReference>
<evidence type="ECO:0000259" key="2">
    <source>
        <dbReference type="PROSITE" id="PS50172"/>
    </source>
</evidence>
<organism evidence="4 5">
    <name type="scientific">Exophiala mesophila</name>
    <name type="common">Black yeast-like fungus</name>
    <dbReference type="NCBI Taxonomy" id="212818"/>
    <lineage>
        <taxon>Eukaryota</taxon>
        <taxon>Fungi</taxon>
        <taxon>Dikarya</taxon>
        <taxon>Ascomycota</taxon>
        <taxon>Pezizomycotina</taxon>
        <taxon>Eurotiomycetes</taxon>
        <taxon>Chaetothyriomycetidae</taxon>
        <taxon>Chaetothyriales</taxon>
        <taxon>Herpotrichiellaceae</taxon>
        <taxon>Exophiala</taxon>
    </lineage>
</organism>
<dbReference type="AlphaFoldDB" id="A0A438N0F0"/>
<gene>
    <name evidence="4" type="ORF">B0A52_06795</name>
</gene>
<comment type="caution">
    <text evidence="4">The sequence shown here is derived from an EMBL/GenBank/DDBJ whole genome shotgun (WGS) entry which is preliminary data.</text>
</comment>
<dbReference type="VEuPathDB" id="FungiDB:PV10_05312"/>
<dbReference type="GO" id="GO:0006893">
    <property type="term" value="P:Golgi to plasma membrane transport"/>
    <property type="evidence" value="ECO:0007669"/>
    <property type="project" value="TreeGrafter"/>
</dbReference>
<dbReference type="InterPro" id="IPR003961">
    <property type="entry name" value="FN3_dom"/>
</dbReference>